<organism evidence="1 2">
    <name type="scientific">Novosphingobium colocasiae</name>
    <dbReference type="NCBI Taxonomy" id="1256513"/>
    <lineage>
        <taxon>Bacteria</taxon>
        <taxon>Pseudomonadati</taxon>
        <taxon>Pseudomonadota</taxon>
        <taxon>Alphaproteobacteria</taxon>
        <taxon>Sphingomonadales</taxon>
        <taxon>Sphingomonadaceae</taxon>
        <taxon>Novosphingobium</taxon>
    </lineage>
</organism>
<sequence>MRRTAIPQRTGKRRSYPRGRHLFKCPFAGCGWGKVPPRTDMTVVEDRREADFATLAGSSRAGHLCGDTLRPGGFGFAAT</sequence>
<comment type="caution">
    <text evidence="1">The sequence shown here is derived from an EMBL/GenBank/DDBJ whole genome shotgun (WGS) entry which is preliminary data.</text>
</comment>
<protein>
    <submittedName>
        <fullName evidence="1">Uncharacterized protein</fullName>
    </submittedName>
</protein>
<gene>
    <name evidence="1" type="ORF">GCM10011614_08610</name>
</gene>
<reference evidence="1" key="1">
    <citation type="journal article" date="2014" name="Int. J. Syst. Evol. Microbiol.">
        <title>Complete genome sequence of Corynebacterium casei LMG S-19264T (=DSM 44701T), isolated from a smear-ripened cheese.</title>
        <authorList>
            <consortium name="US DOE Joint Genome Institute (JGI-PGF)"/>
            <person name="Walter F."/>
            <person name="Albersmeier A."/>
            <person name="Kalinowski J."/>
            <person name="Ruckert C."/>
        </authorList>
    </citation>
    <scope>NUCLEOTIDE SEQUENCE</scope>
    <source>
        <strain evidence="1">KCTC 32255</strain>
    </source>
</reference>
<accession>A0A918PAK7</accession>
<name>A0A918PAK7_9SPHN</name>
<dbReference type="AlphaFoldDB" id="A0A918PAK7"/>
<dbReference type="EMBL" id="BMZA01000002">
    <property type="protein sequence ID" value="GGY96137.1"/>
    <property type="molecule type" value="Genomic_DNA"/>
</dbReference>
<proteinExistence type="predicted"/>
<keyword evidence="2" id="KW-1185">Reference proteome</keyword>
<dbReference type="Proteomes" id="UP000648075">
    <property type="component" value="Unassembled WGS sequence"/>
</dbReference>
<evidence type="ECO:0000313" key="2">
    <source>
        <dbReference type="Proteomes" id="UP000648075"/>
    </source>
</evidence>
<reference evidence="1" key="2">
    <citation type="submission" date="2020-09" db="EMBL/GenBank/DDBJ databases">
        <authorList>
            <person name="Sun Q."/>
            <person name="Kim S."/>
        </authorList>
    </citation>
    <scope>NUCLEOTIDE SEQUENCE</scope>
    <source>
        <strain evidence="1">KCTC 32255</strain>
    </source>
</reference>
<evidence type="ECO:0000313" key="1">
    <source>
        <dbReference type="EMBL" id="GGY96137.1"/>
    </source>
</evidence>